<name>A0A5B7IRR1_PORTR</name>
<reference evidence="1 2" key="1">
    <citation type="submission" date="2019-05" db="EMBL/GenBank/DDBJ databases">
        <title>Another draft genome of Portunus trituberculatus and its Hox gene families provides insights of decapod evolution.</title>
        <authorList>
            <person name="Jeong J.-H."/>
            <person name="Song I."/>
            <person name="Kim S."/>
            <person name="Choi T."/>
            <person name="Kim D."/>
            <person name="Ryu S."/>
            <person name="Kim W."/>
        </authorList>
    </citation>
    <scope>NUCLEOTIDE SEQUENCE [LARGE SCALE GENOMIC DNA]</scope>
    <source>
        <tissue evidence="1">Muscle</tissue>
    </source>
</reference>
<dbReference type="AlphaFoldDB" id="A0A5B7IRR1"/>
<proteinExistence type="predicted"/>
<sequence>MQEMLHDPKLEVDASGSISSCHYLLPTQASSRLTTTSTTTTTTIH</sequence>
<organism evidence="1 2">
    <name type="scientific">Portunus trituberculatus</name>
    <name type="common">Swimming crab</name>
    <name type="synonym">Neptunus trituberculatus</name>
    <dbReference type="NCBI Taxonomy" id="210409"/>
    <lineage>
        <taxon>Eukaryota</taxon>
        <taxon>Metazoa</taxon>
        <taxon>Ecdysozoa</taxon>
        <taxon>Arthropoda</taxon>
        <taxon>Crustacea</taxon>
        <taxon>Multicrustacea</taxon>
        <taxon>Malacostraca</taxon>
        <taxon>Eumalacostraca</taxon>
        <taxon>Eucarida</taxon>
        <taxon>Decapoda</taxon>
        <taxon>Pleocyemata</taxon>
        <taxon>Brachyura</taxon>
        <taxon>Eubrachyura</taxon>
        <taxon>Portunoidea</taxon>
        <taxon>Portunidae</taxon>
        <taxon>Portuninae</taxon>
        <taxon>Portunus</taxon>
    </lineage>
</organism>
<evidence type="ECO:0000313" key="2">
    <source>
        <dbReference type="Proteomes" id="UP000324222"/>
    </source>
</evidence>
<gene>
    <name evidence="1" type="ORF">E2C01_077603</name>
</gene>
<keyword evidence="2" id="KW-1185">Reference proteome</keyword>
<evidence type="ECO:0000313" key="1">
    <source>
        <dbReference type="EMBL" id="MPC82914.1"/>
    </source>
</evidence>
<accession>A0A5B7IRR1</accession>
<dbReference type="Proteomes" id="UP000324222">
    <property type="component" value="Unassembled WGS sequence"/>
</dbReference>
<comment type="caution">
    <text evidence="1">The sequence shown here is derived from an EMBL/GenBank/DDBJ whole genome shotgun (WGS) entry which is preliminary data.</text>
</comment>
<protein>
    <submittedName>
        <fullName evidence="1">Uncharacterized protein</fullName>
    </submittedName>
</protein>
<dbReference type="EMBL" id="VSRR010061070">
    <property type="protein sequence ID" value="MPC82914.1"/>
    <property type="molecule type" value="Genomic_DNA"/>
</dbReference>